<evidence type="ECO:0000313" key="3">
    <source>
        <dbReference type="EMBL" id="KAB2574772.1"/>
    </source>
</evidence>
<feature type="compositionally biased region" description="Low complexity" evidence="1">
    <location>
        <begin position="406"/>
        <end position="417"/>
    </location>
</feature>
<dbReference type="PANTHER" id="PTHR36424:SF1">
    <property type="entry name" value="LOW AFFINITY K(+) TRANSPORTER 1-RELATED"/>
    <property type="match status" value="1"/>
</dbReference>
<dbReference type="GO" id="GO:0005886">
    <property type="term" value="C:plasma membrane"/>
    <property type="evidence" value="ECO:0007669"/>
    <property type="project" value="InterPro"/>
</dbReference>
<feature type="compositionally biased region" description="Polar residues" evidence="1">
    <location>
        <begin position="723"/>
        <end position="738"/>
    </location>
</feature>
<feature type="transmembrane region" description="Helical" evidence="2">
    <location>
        <begin position="233"/>
        <end position="261"/>
    </location>
</feature>
<keyword evidence="2" id="KW-0812">Transmembrane</keyword>
<keyword evidence="2" id="KW-0472">Membrane</keyword>
<feature type="region of interest" description="Disordered" evidence="1">
    <location>
        <begin position="703"/>
        <end position="767"/>
    </location>
</feature>
<evidence type="ECO:0000256" key="2">
    <source>
        <dbReference type="SAM" id="Phobius"/>
    </source>
</evidence>
<feature type="transmembrane region" description="Helical" evidence="2">
    <location>
        <begin position="84"/>
        <end position="102"/>
    </location>
</feature>
<feature type="compositionally biased region" description="Polar residues" evidence="1">
    <location>
        <begin position="783"/>
        <end position="827"/>
    </location>
</feature>
<gene>
    <name evidence="3" type="primary">PRM6</name>
    <name evidence="3" type="ORF">DBV05_g6545</name>
</gene>
<dbReference type="InterPro" id="IPR031606">
    <property type="entry name" value="Kch1/2"/>
</dbReference>
<feature type="compositionally biased region" description="Basic and acidic residues" evidence="1">
    <location>
        <begin position="323"/>
        <end position="340"/>
    </location>
</feature>
<name>A0A5N5DC70_9PEZI</name>
<evidence type="ECO:0000313" key="4">
    <source>
        <dbReference type="Proteomes" id="UP000325902"/>
    </source>
</evidence>
<sequence length="898" mass="97167">MGCFGRIRDQEKNVREEQKWDYITLSDFTSSSWKSKLSYLWLWILSGITIAVYAADTFTAVNLLVFNKWSSQVDPAIDFNVSKWISVGCIILSWVLAAFAWLRAFRVMRGGGVADSYLDPLAATLQSSRIYSGGHGWRRFLVFAELTKSKKGVDYIALFVYFSFKGAFRICLAEGPRQVVNAVTLWAAMKADLLPEGDHAATDGHSSFEQFWFNIKLLANEQKEQAVILSSMLFTLVIWVIAVLGLILAGVLYVLFLWHYIPSVDGTLANYCRRKVDKRLERVVSKKVQQALEKQEKKIRKEEEDAARAAAAKMQMQNGGAPPKEKKVLQSKHSRPELVPRKPTLPQLGGLDRTNTQSSVSTLPAYSSQPPSRPATSNTNRSRAPTLPNVSEDDFRPGGPVRTNTSSSGWSAQSYGSNAPLLSSAGDMGESTPPPLPPLPMTMPVTRERSLTNGSQGRSYTPQGPPPQSRGTPGPMGPPQPRGTPGPMGPPPQSRGTPGPMGPPFQARGTPGPMGPGPMGPGPMGPGPMGPGPNGYYPPPRSNTAFSAGQPPRSYSPMDMPPMQGRNSPAVGPNGYGPNGFGPNAYGPPPQARSSPGPGMMRQNTGYSMNDGYGMPPPGPVRTNTGMGPMGRGAAGPSPLGNPDFDPYGRQSPAMYTPDAYEMQYQQRPAMMQQDAPRSDYNGGYNGNGGYAINMDDYDPFRAGTPAQAPVPAANMARPPSPSNASTVSVSTNFTQGGSYVAFNPHQNNSTPVSQNYASNVSPVPEHASATLSGMATVLRHGNGQQSTHSRQGSSGQRSTHSRQSSAGQRSNHSRQGSYGQHSSHSRQNSEDRELRQTRGSRNFSIPARSQQPIGPIKRRATEPTQPQEPHLEAYEQRPSTAGGRSRDPSPENWRRVI</sequence>
<dbReference type="PANTHER" id="PTHR36424">
    <property type="entry name" value="PHEROMONE-REGULATED MEMBRANE PROTEIN 6"/>
    <property type="match status" value="1"/>
</dbReference>
<keyword evidence="2" id="KW-1133">Transmembrane helix</keyword>
<accession>A0A5N5DC70</accession>
<dbReference type="OrthoDB" id="436496at2759"/>
<feature type="region of interest" description="Disordered" evidence="1">
    <location>
        <begin position="781"/>
        <end position="898"/>
    </location>
</feature>
<organism evidence="3 4">
    <name type="scientific">Lasiodiplodia theobromae</name>
    <dbReference type="NCBI Taxonomy" id="45133"/>
    <lineage>
        <taxon>Eukaryota</taxon>
        <taxon>Fungi</taxon>
        <taxon>Dikarya</taxon>
        <taxon>Ascomycota</taxon>
        <taxon>Pezizomycotina</taxon>
        <taxon>Dothideomycetes</taxon>
        <taxon>Dothideomycetes incertae sedis</taxon>
        <taxon>Botryosphaeriales</taxon>
        <taxon>Botryosphaeriaceae</taxon>
        <taxon>Lasiodiplodia</taxon>
    </lineage>
</organism>
<dbReference type="EMBL" id="VCHE01000039">
    <property type="protein sequence ID" value="KAB2574772.1"/>
    <property type="molecule type" value="Genomic_DNA"/>
</dbReference>
<evidence type="ECO:0000256" key="1">
    <source>
        <dbReference type="SAM" id="MobiDB-lite"/>
    </source>
</evidence>
<feature type="compositionally biased region" description="Pro residues" evidence="1">
    <location>
        <begin position="513"/>
        <end position="541"/>
    </location>
</feature>
<feature type="region of interest" description="Disordered" evidence="1">
    <location>
        <begin position="293"/>
        <end position="655"/>
    </location>
</feature>
<protein>
    <submittedName>
        <fullName evidence="3">Pheromone-regulated membrane protein 6</fullName>
    </submittedName>
</protein>
<feature type="compositionally biased region" description="Basic and acidic residues" evidence="1">
    <location>
        <begin position="293"/>
        <end position="307"/>
    </location>
</feature>
<feature type="compositionally biased region" description="Basic and acidic residues" evidence="1">
    <location>
        <begin position="828"/>
        <end position="837"/>
    </location>
</feature>
<reference evidence="3 4" key="1">
    <citation type="journal article" date="2019" name="Sci. Rep.">
        <title>A multi-omics analysis of the grapevine pathogen Lasiodiplodia theobromae reveals that temperature affects the expression of virulence- and pathogenicity-related genes.</title>
        <authorList>
            <person name="Felix C."/>
            <person name="Meneses R."/>
            <person name="Goncalves M.F.M."/>
            <person name="Tilleman L."/>
            <person name="Duarte A.S."/>
            <person name="Jorrin-Novo J.V."/>
            <person name="Van de Peer Y."/>
            <person name="Deforce D."/>
            <person name="Van Nieuwerburgh F."/>
            <person name="Esteves A.C."/>
            <person name="Alves A."/>
        </authorList>
    </citation>
    <scope>NUCLEOTIDE SEQUENCE [LARGE SCALE GENOMIC DNA]</scope>
    <source>
        <strain evidence="3 4">LA-SOL3</strain>
    </source>
</reference>
<keyword evidence="4" id="KW-1185">Reference proteome</keyword>
<proteinExistence type="predicted"/>
<comment type="caution">
    <text evidence="3">The sequence shown here is derived from an EMBL/GenBank/DDBJ whole genome shotgun (WGS) entry which is preliminary data.</text>
</comment>
<dbReference type="Proteomes" id="UP000325902">
    <property type="component" value="Unassembled WGS sequence"/>
</dbReference>
<dbReference type="GO" id="GO:0015079">
    <property type="term" value="F:potassium ion transmembrane transporter activity"/>
    <property type="evidence" value="ECO:0007669"/>
    <property type="project" value="InterPro"/>
</dbReference>
<feature type="compositionally biased region" description="Basic and acidic residues" evidence="1">
    <location>
        <begin position="885"/>
        <end position="898"/>
    </location>
</feature>
<feature type="transmembrane region" description="Helical" evidence="2">
    <location>
        <begin position="40"/>
        <end position="64"/>
    </location>
</feature>
<dbReference type="AlphaFoldDB" id="A0A5N5DC70"/>
<feature type="compositionally biased region" description="Polar residues" evidence="1">
    <location>
        <begin position="838"/>
        <end position="853"/>
    </location>
</feature>
<feature type="compositionally biased region" description="Pro residues" evidence="1">
    <location>
        <begin position="475"/>
        <end position="493"/>
    </location>
</feature>
<dbReference type="Pfam" id="PF16944">
    <property type="entry name" value="KCH"/>
    <property type="match status" value="1"/>
</dbReference>
<feature type="compositionally biased region" description="Pro residues" evidence="1">
    <location>
        <begin position="432"/>
        <end position="441"/>
    </location>
</feature>
<feature type="compositionally biased region" description="Polar residues" evidence="1">
    <location>
        <begin position="353"/>
        <end position="383"/>
    </location>
</feature>
<feature type="compositionally biased region" description="Polar residues" evidence="1">
    <location>
        <begin position="451"/>
        <end position="462"/>
    </location>
</feature>
<feature type="compositionally biased region" description="Polar residues" evidence="1">
    <location>
        <begin position="745"/>
        <end position="762"/>
    </location>
</feature>